<evidence type="ECO:0000313" key="2">
    <source>
        <dbReference type="EMBL" id="MFB9377336.1"/>
    </source>
</evidence>
<sequence length="315" mass="32457">MEIAWVQAVRLARTNRGLHEELEDRHASLVGRAEREGRAQETYRRRVYDQVLVPFRDVFGRIKNVDLAELVMVDLPVVGSAPRVEVTQVRLDALQTIGALAGGLGVGAGAGAGAFATVGAVAVASTGTAISGLSGAAATSATLAALGGGSLAAGGGGVAAGTMVLGSLVAAPAVLAAVGVLAWQGRRQRRRQREGAEELAAAEVELTRVEERTAAVIRRSRQVAALLDDLQAESEIQLERLRSLVDASDDYATYDSSQRARVAGTVSLMTTVISVMATPLVDEGGEVTAVSGDVVDDARRRLPNGAARATAGGAA</sequence>
<keyword evidence="3" id="KW-1185">Reference proteome</keyword>
<name>A0ABV5LTG6_9ACTN</name>
<evidence type="ECO:0000256" key="1">
    <source>
        <dbReference type="SAM" id="Phobius"/>
    </source>
</evidence>
<organism evidence="2 3">
    <name type="scientific">Kineococcus gynurae</name>
    <dbReference type="NCBI Taxonomy" id="452979"/>
    <lineage>
        <taxon>Bacteria</taxon>
        <taxon>Bacillati</taxon>
        <taxon>Actinomycetota</taxon>
        <taxon>Actinomycetes</taxon>
        <taxon>Kineosporiales</taxon>
        <taxon>Kineosporiaceae</taxon>
        <taxon>Kineococcus</taxon>
    </lineage>
</organism>
<proteinExistence type="predicted"/>
<comment type="caution">
    <text evidence="2">The sequence shown here is derived from an EMBL/GenBank/DDBJ whole genome shotgun (WGS) entry which is preliminary data.</text>
</comment>
<feature type="transmembrane region" description="Helical" evidence="1">
    <location>
        <begin position="158"/>
        <end position="183"/>
    </location>
</feature>
<gene>
    <name evidence="2" type="ORF">ACFFVI_10160</name>
</gene>
<dbReference type="Proteomes" id="UP001589748">
    <property type="component" value="Unassembled WGS sequence"/>
</dbReference>
<evidence type="ECO:0000313" key="3">
    <source>
        <dbReference type="Proteomes" id="UP001589748"/>
    </source>
</evidence>
<dbReference type="RefSeq" id="WP_380139219.1">
    <property type="nucleotide sequence ID" value="NZ_JBHLUI010000010.1"/>
</dbReference>
<keyword evidence="1" id="KW-0812">Transmembrane</keyword>
<keyword evidence="1" id="KW-1133">Transmembrane helix</keyword>
<feature type="transmembrane region" description="Helical" evidence="1">
    <location>
        <begin position="97"/>
        <end position="123"/>
    </location>
</feature>
<dbReference type="EMBL" id="JBHMDM010000005">
    <property type="protein sequence ID" value="MFB9377336.1"/>
    <property type="molecule type" value="Genomic_DNA"/>
</dbReference>
<reference evidence="2 3" key="1">
    <citation type="submission" date="2024-09" db="EMBL/GenBank/DDBJ databases">
        <authorList>
            <person name="Sun Q."/>
            <person name="Mori K."/>
        </authorList>
    </citation>
    <scope>NUCLEOTIDE SEQUENCE [LARGE SCALE GENOMIC DNA]</scope>
    <source>
        <strain evidence="2 3">TISTR 1856</strain>
    </source>
</reference>
<feature type="transmembrane region" description="Helical" evidence="1">
    <location>
        <begin position="130"/>
        <end position="152"/>
    </location>
</feature>
<keyword evidence="1" id="KW-0472">Membrane</keyword>
<protein>
    <submittedName>
        <fullName evidence="2">Uncharacterized protein</fullName>
    </submittedName>
</protein>
<accession>A0ABV5LTG6</accession>